<dbReference type="GO" id="GO:0003910">
    <property type="term" value="F:DNA ligase (ATP) activity"/>
    <property type="evidence" value="ECO:0007669"/>
    <property type="project" value="UniProtKB-EC"/>
</dbReference>
<evidence type="ECO:0000256" key="17">
    <source>
        <dbReference type="SAM" id="MobiDB-lite"/>
    </source>
</evidence>
<evidence type="ECO:0000256" key="6">
    <source>
        <dbReference type="ARBA" id="ARBA00022737"/>
    </source>
</evidence>
<evidence type="ECO:0000256" key="10">
    <source>
        <dbReference type="ARBA" id="ARBA00022842"/>
    </source>
</evidence>
<keyword evidence="8 15" id="KW-0227">DNA damage</keyword>
<evidence type="ECO:0000256" key="14">
    <source>
        <dbReference type="ARBA" id="ARBA00034003"/>
    </source>
</evidence>
<dbReference type="Gene3D" id="3.30.470.30">
    <property type="entry name" value="DNA ligase/mRNA capping enzyme"/>
    <property type="match status" value="1"/>
</dbReference>
<dbReference type="GO" id="GO:0032807">
    <property type="term" value="C:DNA ligase IV complex"/>
    <property type="evidence" value="ECO:0007669"/>
    <property type="project" value="TreeGrafter"/>
</dbReference>
<feature type="compositionally biased region" description="Acidic residues" evidence="17">
    <location>
        <begin position="838"/>
        <end position="853"/>
    </location>
</feature>
<name>A0A0D2P4I9_HYPSF</name>
<keyword evidence="11 15" id="KW-0233">DNA recombination</keyword>
<dbReference type="GO" id="GO:0005524">
    <property type="term" value="F:ATP binding"/>
    <property type="evidence" value="ECO:0007669"/>
    <property type="project" value="UniProtKB-KW"/>
</dbReference>
<feature type="region of interest" description="Disordered" evidence="17">
    <location>
        <begin position="1"/>
        <end position="29"/>
    </location>
</feature>
<dbReference type="SUPFAM" id="SSF50249">
    <property type="entry name" value="Nucleic acid-binding proteins"/>
    <property type="match status" value="1"/>
</dbReference>
<dbReference type="SUPFAM" id="SSF56091">
    <property type="entry name" value="DNA ligase/mRNA capping enzyme, catalytic domain"/>
    <property type="match status" value="1"/>
</dbReference>
<dbReference type="GO" id="GO:0046872">
    <property type="term" value="F:metal ion binding"/>
    <property type="evidence" value="ECO:0007669"/>
    <property type="project" value="UniProtKB-KW"/>
</dbReference>
<evidence type="ECO:0000256" key="16">
    <source>
        <dbReference type="RuleBase" id="RU004196"/>
    </source>
</evidence>
<evidence type="ECO:0000256" key="7">
    <source>
        <dbReference type="ARBA" id="ARBA00022741"/>
    </source>
</evidence>
<protein>
    <recommendedName>
        <fullName evidence="15">DNA ligase</fullName>
        <ecNumber evidence="15">6.5.1.1</ecNumber>
    </recommendedName>
</protein>
<dbReference type="NCBIfam" id="TIGR00574">
    <property type="entry name" value="dnl1"/>
    <property type="match status" value="1"/>
</dbReference>
<feature type="domain" description="BRCT" evidence="19">
    <location>
        <begin position="911"/>
        <end position="1022"/>
    </location>
</feature>
<keyword evidence="13" id="KW-0539">Nucleus</keyword>
<evidence type="ECO:0000256" key="1">
    <source>
        <dbReference type="ARBA" id="ARBA00001946"/>
    </source>
</evidence>
<feature type="compositionally biased region" description="Low complexity" evidence="17">
    <location>
        <begin position="14"/>
        <end position="26"/>
    </location>
</feature>
<dbReference type="OMA" id="TDYLWIR"/>
<dbReference type="GO" id="GO:0003677">
    <property type="term" value="F:DNA binding"/>
    <property type="evidence" value="ECO:0007669"/>
    <property type="project" value="InterPro"/>
</dbReference>
<dbReference type="Pfam" id="PF01068">
    <property type="entry name" value="DNA_ligase_A_M"/>
    <property type="match status" value="1"/>
</dbReference>
<evidence type="ECO:0000256" key="8">
    <source>
        <dbReference type="ARBA" id="ARBA00022763"/>
    </source>
</evidence>
<dbReference type="EC" id="6.5.1.1" evidence="15"/>
<dbReference type="PROSITE" id="PS50160">
    <property type="entry name" value="DNA_LIGASE_A3"/>
    <property type="match status" value="1"/>
</dbReference>
<evidence type="ECO:0000313" key="21">
    <source>
        <dbReference type="Proteomes" id="UP000054270"/>
    </source>
</evidence>
<keyword evidence="21" id="KW-1185">Reference proteome</keyword>
<dbReference type="SUPFAM" id="SSF52113">
    <property type="entry name" value="BRCT domain"/>
    <property type="match status" value="2"/>
</dbReference>
<evidence type="ECO:0000256" key="2">
    <source>
        <dbReference type="ARBA" id="ARBA00004123"/>
    </source>
</evidence>
<dbReference type="SUPFAM" id="SSF117018">
    <property type="entry name" value="ATP-dependent DNA ligase DNA-binding domain"/>
    <property type="match status" value="1"/>
</dbReference>
<dbReference type="Proteomes" id="UP000054270">
    <property type="component" value="Unassembled WGS sequence"/>
</dbReference>
<dbReference type="SMART" id="SM00292">
    <property type="entry name" value="BRCT"/>
    <property type="match status" value="2"/>
</dbReference>
<dbReference type="CDD" id="cd18435">
    <property type="entry name" value="BRCT_BRC1_like_rpt1"/>
    <property type="match status" value="1"/>
</dbReference>
<keyword evidence="9 15" id="KW-0067">ATP-binding</keyword>
<feature type="region of interest" description="Disordered" evidence="17">
    <location>
        <begin position="774"/>
        <end position="866"/>
    </location>
</feature>
<proteinExistence type="inferred from homology"/>
<keyword evidence="5" id="KW-0479">Metal-binding</keyword>
<dbReference type="STRING" id="945553.A0A0D2P4I9"/>
<dbReference type="CDD" id="cd07903">
    <property type="entry name" value="Adenylation_DNA_ligase_IV"/>
    <property type="match status" value="1"/>
</dbReference>
<dbReference type="InterPro" id="IPR001357">
    <property type="entry name" value="BRCT_dom"/>
</dbReference>
<comment type="subcellular location">
    <subcellularLocation>
        <location evidence="2">Nucleus</location>
    </subcellularLocation>
</comment>
<feature type="domain" description="ATP-dependent DNA ligase family profile" evidence="18">
    <location>
        <begin position="371"/>
        <end position="505"/>
    </location>
</feature>
<dbReference type="InterPro" id="IPR012308">
    <property type="entry name" value="DNA_ligase_ATP-dep_N"/>
</dbReference>
<dbReference type="Gene3D" id="2.40.50.140">
    <property type="entry name" value="Nucleic acid-binding proteins"/>
    <property type="match status" value="1"/>
</dbReference>
<dbReference type="PROSITE" id="PS50172">
    <property type="entry name" value="BRCT"/>
    <property type="match status" value="2"/>
</dbReference>
<evidence type="ECO:0000256" key="15">
    <source>
        <dbReference type="RuleBase" id="RU000617"/>
    </source>
</evidence>
<dbReference type="AlphaFoldDB" id="A0A0D2P4I9"/>
<evidence type="ECO:0000259" key="19">
    <source>
        <dbReference type="PROSITE" id="PS50172"/>
    </source>
</evidence>
<feature type="domain" description="BRCT" evidence="19">
    <location>
        <begin position="664"/>
        <end position="761"/>
    </location>
</feature>
<keyword evidence="4 15" id="KW-0436">Ligase</keyword>
<dbReference type="InterPro" id="IPR036420">
    <property type="entry name" value="BRCT_dom_sf"/>
</dbReference>
<accession>A0A0D2P4I9</accession>
<dbReference type="InterPro" id="IPR012340">
    <property type="entry name" value="NA-bd_OB-fold"/>
</dbReference>
<dbReference type="GO" id="GO:0006297">
    <property type="term" value="P:nucleotide-excision repair, DNA gap filling"/>
    <property type="evidence" value="ECO:0007669"/>
    <property type="project" value="TreeGrafter"/>
</dbReference>
<evidence type="ECO:0000256" key="12">
    <source>
        <dbReference type="ARBA" id="ARBA00023204"/>
    </source>
</evidence>
<dbReference type="InterPro" id="IPR016059">
    <property type="entry name" value="DNA_ligase_ATP-dep_CS"/>
</dbReference>
<dbReference type="GO" id="GO:0071897">
    <property type="term" value="P:DNA biosynthetic process"/>
    <property type="evidence" value="ECO:0007669"/>
    <property type="project" value="InterPro"/>
</dbReference>
<gene>
    <name evidence="20" type="ORF">HYPSUDRAFT_66273</name>
</gene>
<dbReference type="Pfam" id="PF04679">
    <property type="entry name" value="DNA_ligase_A_C"/>
    <property type="match status" value="1"/>
</dbReference>
<dbReference type="Gene3D" id="1.10.3260.10">
    <property type="entry name" value="DNA ligase, ATP-dependent, N-terminal domain"/>
    <property type="match status" value="1"/>
</dbReference>
<evidence type="ECO:0000256" key="9">
    <source>
        <dbReference type="ARBA" id="ARBA00022840"/>
    </source>
</evidence>
<organism evidence="20 21">
    <name type="scientific">Hypholoma sublateritium (strain FD-334 SS-4)</name>
    <dbReference type="NCBI Taxonomy" id="945553"/>
    <lineage>
        <taxon>Eukaryota</taxon>
        <taxon>Fungi</taxon>
        <taxon>Dikarya</taxon>
        <taxon>Basidiomycota</taxon>
        <taxon>Agaricomycotina</taxon>
        <taxon>Agaricomycetes</taxon>
        <taxon>Agaricomycetidae</taxon>
        <taxon>Agaricales</taxon>
        <taxon>Agaricineae</taxon>
        <taxon>Strophariaceae</taxon>
        <taxon>Hypholoma</taxon>
    </lineage>
</organism>
<comment type="similarity">
    <text evidence="3 16">Belongs to the ATP-dependent DNA ligase family.</text>
</comment>
<dbReference type="InterPro" id="IPR029710">
    <property type="entry name" value="LIG4"/>
</dbReference>
<dbReference type="InterPro" id="IPR044125">
    <property type="entry name" value="Adenylation_DNA_ligase_IV"/>
</dbReference>
<dbReference type="InterPro" id="IPR000977">
    <property type="entry name" value="DNA_ligase_ATP-dep"/>
</dbReference>
<evidence type="ECO:0000256" key="13">
    <source>
        <dbReference type="ARBA" id="ARBA00023242"/>
    </source>
</evidence>
<keyword evidence="10" id="KW-0460">Magnesium</keyword>
<reference evidence="21" key="1">
    <citation type="submission" date="2014-04" db="EMBL/GenBank/DDBJ databases">
        <title>Evolutionary Origins and Diversification of the Mycorrhizal Mutualists.</title>
        <authorList>
            <consortium name="DOE Joint Genome Institute"/>
            <consortium name="Mycorrhizal Genomics Consortium"/>
            <person name="Kohler A."/>
            <person name="Kuo A."/>
            <person name="Nagy L.G."/>
            <person name="Floudas D."/>
            <person name="Copeland A."/>
            <person name="Barry K.W."/>
            <person name="Cichocki N."/>
            <person name="Veneault-Fourrey C."/>
            <person name="LaButti K."/>
            <person name="Lindquist E.A."/>
            <person name="Lipzen A."/>
            <person name="Lundell T."/>
            <person name="Morin E."/>
            <person name="Murat C."/>
            <person name="Riley R."/>
            <person name="Ohm R."/>
            <person name="Sun H."/>
            <person name="Tunlid A."/>
            <person name="Henrissat B."/>
            <person name="Grigoriev I.V."/>
            <person name="Hibbett D.S."/>
            <person name="Martin F."/>
        </authorList>
    </citation>
    <scope>NUCLEOTIDE SEQUENCE [LARGE SCALE GENOMIC DNA]</scope>
    <source>
        <strain evidence="21">FD-334 SS-4</strain>
    </source>
</reference>
<dbReference type="EMBL" id="KN817542">
    <property type="protein sequence ID" value="KJA23601.1"/>
    <property type="molecule type" value="Genomic_DNA"/>
</dbReference>
<dbReference type="GO" id="GO:0006310">
    <property type="term" value="P:DNA recombination"/>
    <property type="evidence" value="ECO:0007669"/>
    <property type="project" value="UniProtKB-KW"/>
</dbReference>
<dbReference type="Pfam" id="PF04675">
    <property type="entry name" value="DNA_ligase_A_N"/>
    <property type="match status" value="1"/>
</dbReference>
<keyword evidence="7 15" id="KW-0547">Nucleotide-binding</keyword>
<evidence type="ECO:0000256" key="11">
    <source>
        <dbReference type="ARBA" id="ARBA00023172"/>
    </source>
</evidence>
<dbReference type="PANTHER" id="PTHR45997">
    <property type="entry name" value="DNA LIGASE 4"/>
    <property type="match status" value="1"/>
</dbReference>
<evidence type="ECO:0000256" key="5">
    <source>
        <dbReference type="ARBA" id="ARBA00022723"/>
    </source>
</evidence>
<dbReference type="InterPro" id="IPR012310">
    <property type="entry name" value="DNA_ligase_ATP-dep_cent"/>
</dbReference>
<evidence type="ECO:0000313" key="20">
    <source>
        <dbReference type="EMBL" id="KJA23601.1"/>
    </source>
</evidence>
<comment type="catalytic activity">
    <reaction evidence="14 15">
        <text>ATP + (deoxyribonucleotide)n-3'-hydroxyl + 5'-phospho-(deoxyribonucleotide)m = (deoxyribonucleotide)n+m + AMP + diphosphate.</text>
        <dbReference type="EC" id="6.5.1.1"/>
    </reaction>
</comment>
<keyword evidence="6" id="KW-0677">Repeat</keyword>
<comment type="cofactor">
    <cofactor evidence="1">
        <name>Mg(2+)</name>
        <dbReference type="ChEBI" id="CHEBI:18420"/>
    </cofactor>
</comment>
<dbReference type="Gene3D" id="3.40.50.10190">
    <property type="entry name" value="BRCT domain"/>
    <property type="match status" value="2"/>
</dbReference>
<dbReference type="GO" id="GO:0006303">
    <property type="term" value="P:double-strand break repair via nonhomologous end joining"/>
    <property type="evidence" value="ECO:0007669"/>
    <property type="project" value="TreeGrafter"/>
</dbReference>
<evidence type="ECO:0000256" key="3">
    <source>
        <dbReference type="ARBA" id="ARBA00007572"/>
    </source>
</evidence>
<dbReference type="InterPro" id="IPR012309">
    <property type="entry name" value="DNA_ligase_ATP-dep_C"/>
</dbReference>
<dbReference type="OrthoDB" id="151490at2759"/>
<evidence type="ECO:0000259" key="18">
    <source>
        <dbReference type="PROSITE" id="PS50160"/>
    </source>
</evidence>
<dbReference type="InterPro" id="IPR036599">
    <property type="entry name" value="DNA_ligase_N_sf"/>
</dbReference>
<evidence type="ECO:0000256" key="4">
    <source>
        <dbReference type="ARBA" id="ARBA00022598"/>
    </source>
</evidence>
<dbReference type="PROSITE" id="PS00697">
    <property type="entry name" value="DNA_LIGASE_A1"/>
    <property type="match status" value="1"/>
</dbReference>
<dbReference type="PANTHER" id="PTHR45997:SF1">
    <property type="entry name" value="DNA LIGASE 4"/>
    <property type="match status" value="1"/>
</dbReference>
<keyword evidence="12 15" id="KW-0234">DNA repair</keyword>
<dbReference type="PROSITE" id="PS00333">
    <property type="entry name" value="DNA_LIGASE_A2"/>
    <property type="match status" value="1"/>
</dbReference>
<sequence>MQATPAPSSPPKSPLLKEPPVEAAEYPAPPVNTSSAPFGVLVGLFEKLQAERKHDRRRKLIDAWFTHWRQEKGYDLYPVLRLLLPQKDRDRSVYGLKEKNLAKMYIKLIPLGARDPDAIRLLNWKKPIEGHSAGDFAATLLEVVRKRSSVTEGSLSVDDVNDLLSELAKNTGKQDVQLKIMQRLYNRTTPEEQQWVARIILKDMIISVKETTILSVLHPDAQDLFNICSDLKKVAYELWDPSYRLNAEDKNVQLFHAFAPMLCKRPTRKIEETVREMNGAEFIIEEKLDGERMQLHKRGSEYFYCSRKGKDYTYLYGKDGGTGSLTQHIAKAFDPRVDDIILDGEMLVWDPVSERNLPFGTLKTAALDKSKKEHNPRPCFKVFDLLYLNGQSLLHRTTAFRKKNMRSCLKEVKGRLEFAIEFKAKTAKEVRERMDTVMDSRGEGLVIKHPLSKYILNGRNSDWIKVKPEYMDDMGETVDLLVVAGNYGSGYRSGGVSTLVCAVLDDRREYEDDEDPKYSSFVRIGTGLSFSDYVWIRSKPWKPWDPKNPPAFLQTAKRGQEDKGDVYLNPEDSFIIKIKAAEIIPTDSYHIGYTMRFPRAMRIRDDLSIADCMSASSVLESLRSEKKRKMEGDAGVTKKKRKTVAKKISVLPQYQGPSKKGITVESHIFEGLKFVVMSDPKSRTGEDEKKTLSKLIYANGGTCAQIVAGDHPELFVVYGGKITPYDLKLVIDKDVVDVLKPRWITNSVEAGYPLPMTENYFFHATHNRTEADDYFARDGDDMSPPRALSADAEKDDDDDDMVAPAAPDVKEEEEDPALAEWFKVDDAQVPDTPRWREDADDDDGSATEDDSDNADVAQDPEHDGEDDWMLVAKDEGDGEVGVSDKAAGKRPEVGARSHVKMGESADAAEYDQARIFRHLCFYLDTPANAARHGMQVKPSKHAGDIGTKFDDIARMIAENGGRVADLDEPRLTHVVVDKRDESRRVELLRRTAKPKRRHLVISEYIEACLDEGTLLDEDEFMP</sequence>